<reference evidence="1" key="1">
    <citation type="submission" date="2023-10" db="EMBL/GenBank/DDBJ databases">
        <authorList>
            <person name="Domelevo Entfellner J.-B."/>
        </authorList>
    </citation>
    <scope>NUCLEOTIDE SEQUENCE</scope>
</reference>
<accession>A0AA86VJ11</accession>
<evidence type="ECO:0000313" key="2">
    <source>
        <dbReference type="Proteomes" id="UP001189624"/>
    </source>
</evidence>
<organism evidence="1 2">
    <name type="scientific">Sphenostylis stenocarpa</name>
    <dbReference type="NCBI Taxonomy" id="92480"/>
    <lineage>
        <taxon>Eukaryota</taxon>
        <taxon>Viridiplantae</taxon>
        <taxon>Streptophyta</taxon>
        <taxon>Embryophyta</taxon>
        <taxon>Tracheophyta</taxon>
        <taxon>Spermatophyta</taxon>
        <taxon>Magnoliopsida</taxon>
        <taxon>eudicotyledons</taxon>
        <taxon>Gunneridae</taxon>
        <taxon>Pentapetalae</taxon>
        <taxon>rosids</taxon>
        <taxon>fabids</taxon>
        <taxon>Fabales</taxon>
        <taxon>Fabaceae</taxon>
        <taxon>Papilionoideae</taxon>
        <taxon>50 kb inversion clade</taxon>
        <taxon>NPAAA clade</taxon>
        <taxon>indigoferoid/millettioid clade</taxon>
        <taxon>Phaseoleae</taxon>
        <taxon>Sphenostylis</taxon>
    </lineage>
</organism>
<sequence>TRTPLSRAPLTELHFQSSSTIHLNSTALADANTFSLTSFAASASQRSPRRYHPNPTAEA</sequence>
<protein>
    <submittedName>
        <fullName evidence="1">Uncharacterized protein</fullName>
    </submittedName>
</protein>
<dbReference type="EMBL" id="OY731404">
    <property type="protein sequence ID" value="CAJ1968925.1"/>
    <property type="molecule type" value="Genomic_DNA"/>
</dbReference>
<evidence type="ECO:0000313" key="1">
    <source>
        <dbReference type="EMBL" id="CAJ1968925.1"/>
    </source>
</evidence>
<dbReference type="Gramene" id="rna-AYBTSS11_LOCUS21977">
    <property type="protein sequence ID" value="CAJ1968925.1"/>
    <property type="gene ID" value="gene-AYBTSS11_LOCUS21977"/>
</dbReference>
<proteinExistence type="predicted"/>
<keyword evidence="2" id="KW-1185">Reference proteome</keyword>
<dbReference type="Proteomes" id="UP001189624">
    <property type="component" value="Chromosome 7"/>
</dbReference>
<gene>
    <name evidence="1" type="ORF">AYBTSS11_LOCUS21977</name>
</gene>
<feature type="non-terminal residue" evidence="1">
    <location>
        <position position="1"/>
    </location>
</feature>
<dbReference type="AlphaFoldDB" id="A0AA86VJ11"/>
<name>A0AA86VJ11_9FABA</name>